<reference evidence="1 2" key="1">
    <citation type="submission" date="2020-10" db="EMBL/GenBank/DDBJ databases">
        <title>Phylogeny of dyella-like bacteria.</title>
        <authorList>
            <person name="Fu J."/>
        </authorList>
    </citation>
    <scope>NUCLEOTIDE SEQUENCE [LARGE SCALE GENOMIC DNA]</scope>
    <source>
        <strain evidence="1 2">DHOB09</strain>
    </source>
</reference>
<name>A0ABX7GYS3_9GAMM</name>
<organism evidence="1 2">
    <name type="scientific">Dyella caseinilytica</name>
    <dbReference type="NCBI Taxonomy" id="1849581"/>
    <lineage>
        <taxon>Bacteria</taxon>
        <taxon>Pseudomonadati</taxon>
        <taxon>Pseudomonadota</taxon>
        <taxon>Gammaproteobacteria</taxon>
        <taxon>Lysobacterales</taxon>
        <taxon>Rhodanobacteraceae</taxon>
        <taxon>Dyella</taxon>
    </lineage>
</organism>
<protein>
    <recommendedName>
        <fullName evidence="3">YCII-related domain-containing protein</fullName>
    </recommendedName>
</protein>
<keyword evidence="2" id="KW-1185">Reference proteome</keyword>
<dbReference type="RefSeq" id="WP_188798500.1">
    <property type="nucleotide sequence ID" value="NZ_CP064030.1"/>
</dbReference>
<dbReference type="Proteomes" id="UP000663181">
    <property type="component" value="Chromosome"/>
</dbReference>
<evidence type="ECO:0008006" key="3">
    <source>
        <dbReference type="Google" id="ProtNLM"/>
    </source>
</evidence>
<evidence type="ECO:0000313" key="2">
    <source>
        <dbReference type="Proteomes" id="UP000663181"/>
    </source>
</evidence>
<dbReference type="EMBL" id="CP064030">
    <property type="protein sequence ID" value="QRN54984.1"/>
    <property type="molecule type" value="Genomic_DNA"/>
</dbReference>
<evidence type="ECO:0000313" key="1">
    <source>
        <dbReference type="EMBL" id="QRN54984.1"/>
    </source>
</evidence>
<gene>
    <name evidence="1" type="ORF">ISN74_06475</name>
</gene>
<accession>A0ABX7GYS3</accession>
<sequence length="105" mass="11570">MGVMVIVAYRPKPGREEDLDALVREHVPCLRALGLVTERPAQAMRAKDGTVVEVFEWANGAIEAAHNSSRVADLWERFANTCDYVPLCELPEGAATFAEFEPIAL</sequence>
<proteinExistence type="predicted"/>